<evidence type="ECO:0000313" key="2">
    <source>
        <dbReference type="Proteomes" id="UP000627521"/>
    </source>
</evidence>
<gene>
    <name evidence="1" type="ORF">IEG06_01180</name>
</gene>
<comment type="caution">
    <text evidence="1">The sequence shown here is derived from an EMBL/GenBank/DDBJ whole genome shotgun (WGS) entry which is preliminary data.</text>
</comment>
<reference evidence="1 2" key="1">
    <citation type="submission" date="2020-09" db="EMBL/GenBank/DDBJ databases">
        <title>Bacillus nautilus sp. nov., Chryseoglobus crepusculi sp. nov, and Psychrobacter noctis sp. nov., isolated from deep-sea sponges from the equatorial Atlantic.</title>
        <authorList>
            <person name="Stennett H.L."/>
            <person name="Williams S.E."/>
        </authorList>
    </citation>
    <scope>NUCLEOTIDE SEQUENCE [LARGE SCALE GENOMIC DNA]</scope>
    <source>
        <strain evidence="1 2">28M-24</strain>
    </source>
</reference>
<accession>A0ABR8LSF7</accession>
<sequence length="104" mass="12030">MRKVIVDYKKLTPEVLNLLTQKFPDGYGDKDIITFDNHNNETIEAVEVQTNDTTYLVKVSCKLHYTMTNFDANIEVETNSKGHVVVDFDEKQLDSDLILFDEEE</sequence>
<proteinExistence type="predicted"/>
<protein>
    <submittedName>
        <fullName evidence="1">Uncharacterized protein</fullName>
    </submittedName>
</protein>
<dbReference type="Proteomes" id="UP000627521">
    <property type="component" value="Unassembled WGS sequence"/>
</dbReference>
<dbReference type="EMBL" id="JACXXH010000001">
    <property type="protein sequence ID" value="MBD3862044.1"/>
    <property type="molecule type" value="Genomic_DNA"/>
</dbReference>
<keyword evidence="2" id="KW-1185">Reference proteome</keyword>
<name>A0ABR8LSF7_9FLAO</name>
<dbReference type="RefSeq" id="WP_191098729.1">
    <property type="nucleotide sequence ID" value="NZ_JACXXF010000001.1"/>
</dbReference>
<organism evidence="1 2">
    <name type="scientific">Olleya marilimosa</name>
    <dbReference type="NCBI Taxonomy" id="272164"/>
    <lineage>
        <taxon>Bacteria</taxon>
        <taxon>Pseudomonadati</taxon>
        <taxon>Bacteroidota</taxon>
        <taxon>Flavobacteriia</taxon>
        <taxon>Flavobacteriales</taxon>
        <taxon>Flavobacteriaceae</taxon>
    </lineage>
</organism>
<evidence type="ECO:0000313" key="1">
    <source>
        <dbReference type="EMBL" id="MBD3862044.1"/>
    </source>
</evidence>